<evidence type="ECO:0000313" key="1">
    <source>
        <dbReference type="EMBL" id="QVV88767.1"/>
    </source>
</evidence>
<protein>
    <submittedName>
        <fullName evidence="1">Uridylate kinase</fullName>
    </submittedName>
</protein>
<dbReference type="GO" id="GO:0016301">
    <property type="term" value="F:kinase activity"/>
    <property type="evidence" value="ECO:0007669"/>
    <property type="project" value="UniProtKB-KW"/>
</dbReference>
<accession>A0A8E7EHA2</accession>
<name>A0A8E7EHA2_9EURY</name>
<dbReference type="KEGG" id="mrtj:KHC33_15865"/>
<keyword evidence="2" id="KW-1185">Reference proteome</keyword>
<proteinExistence type="predicted"/>
<dbReference type="InterPro" id="IPR036393">
    <property type="entry name" value="AceGlu_kinase-like_sf"/>
</dbReference>
<organism evidence="1 2">
    <name type="scientific">Methanospirillum purgamenti</name>
    <dbReference type="NCBI Taxonomy" id="2834276"/>
    <lineage>
        <taxon>Archaea</taxon>
        <taxon>Methanobacteriati</taxon>
        <taxon>Methanobacteriota</taxon>
        <taxon>Stenosarchaea group</taxon>
        <taxon>Methanomicrobia</taxon>
        <taxon>Methanomicrobiales</taxon>
        <taxon>Methanospirillaceae</taxon>
        <taxon>Methanospirillum</taxon>
    </lineage>
</organism>
<dbReference type="Proteomes" id="UP000680656">
    <property type="component" value="Chromosome"/>
</dbReference>
<dbReference type="AlphaFoldDB" id="A0A8E7EHA2"/>
<keyword evidence="1" id="KW-0418">Kinase</keyword>
<dbReference type="Gene3D" id="3.40.1160.10">
    <property type="entry name" value="Acetylglutamate kinase-like"/>
    <property type="match status" value="1"/>
</dbReference>
<gene>
    <name evidence="1" type="ORF">KHC33_15865</name>
</gene>
<dbReference type="EMBL" id="CP075546">
    <property type="protein sequence ID" value="QVV88767.1"/>
    <property type="molecule type" value="Genomic_DNA"/>
</dbReference>
<reference evidence="1 2" key="1">
    <citation type="submission" date="2021-05" db="EMBL/GenBank/DDBJ databases">
        <title>A novel Methanospirillum isolate from a pyrite-forming mixed culture.</title>
        <authorList>
            <person name="Bunk B."/>
            <person name="Sproer C."/>
            <person name="Spring S."/>
            <person name="Pester M."/>
        </authorList>
    </citation>
    <scope>NUCLEOTIDE SEQUENCE [LARGE SCALE GENOMIC DNA]</scope>
    <source>
        <strain evidence="1 2">J.3.6.1-F.2.7.3</strain>
    </source>
</reference>
<dbReference type="RefSeq" id="WP_214419570.1">
    <property type="nucleotide sequence ID" value="NZ_CP075546.1"/>
</dbReference>
<keyword evidence="1" id="KW-0808">Transferase</keyword>
<evidence type="ECO:0000313" key="2">
    <source>
        <dbReference type="Proteomes" id="UP000680656"/>
    </source>
</evidence>
<dbReference type="GeneID" id="65098691"/>
<sequence>MHGTQAIVLKIGGSLIKHAPDIIRTIKDSQRDILIIPGGGVFADEIREQGVIGTAAHFMAIAAMDQYGWLLSTYGIPVTITPAIGTGPRILLPYDHMLQVDPLPHSWDITSDTISAYFAHLLSVPLILLKSLDYIQTQERQVTNLFPGMVTHDLDPAFIPYVFDNHISGHIIRGSDNARLADLLRGKQVPGTIFGGTI</sequence>
<dbReference type="SUPFAM" id="SSF53633">
    <property type="entry name" value="Carbamate kinase-like"/>
    <property type="match status" value="1"/>
</dbReference>